<dbReference type="AlphaFoldDB" id="A0A6H0KQN1"/>
<evidence type="ECO:0000256" key="1">
    <source>
        <dbReference type="SAM" id="Phobius"/>
    </source>
</evidence>
<sequence>MDYLIIGILFFVGNAIWSIAFLFYQSYAEKKGENIALKEDSKEIAMLTELGKNMATKSDIREITLIAERTKNEATKESAQSISYETEKGKNLATKEDIEEITKGMEIIKNEISFENQRKHSYIEQRTTRFIEILHLAEELQLYKNQLLYYLYDKHSVEKLSTLINDANKTLLKLNHENRLLMVSIDDEYTIKRINNLVDSSQHYVTFICYIASNAISSLSDWKTFFDLSNQDPNNSALSKMAIDSIEQWKKIRNEFENDIKEKEEKLYDDMVKYLAALKRLFRQEFYLKFDFVNQTEKPEH</sequence>
<gene>
    <name evidence="2" type="ORF">BacF7301_16195</name>
</gene>
<keyword evidence="1" id="KW-0812">Transmembrane</keyword>
<reference evidence="2 3" key="1">
    <citation type="submission" date="2020-03" db="EMBL/GenBank/DDBJ databases">
        <title>Genomic analysis of Bacteroides faecium CBA7301.</title>
        <authorList>
            <person name="Kim J."/>
            <person name="Roh S.W."/>
        </authorList>
    </citation>
    <scope>NUCLEOTIDE SEQUENCE [LARGE SCALE GENOMIC DNA]</scope>
    <source>
        <strain evidence="2 3">CBA7301</strain>
    </source>
</reference>
<dbReference type="RefSeq" id="WP_167964395.1">
    <property type="nucleotide sequence ID" value="NZ_CP050831.1"/>
</dbReference>
<accession>A0A6H0KQN1</accession>
<organism evidence="2 3">
    <name type="scientific">Bacteroides faecium</name>
    <dbReference type="NCBI Taxonomy" id="2715212"/>
    <lineage>
        <taxon>Bacteria</taxon>
        <taxon>Pseudomonadati</taxon>
        <taxon>Bacteroidota</taxon>
        <taxon>Bacteroidia</taxon>
        <taxon>Bacteroidales</taxon>
        <taxon>Bacteroidaceae</taxon>
        <taxon>Bacteroides</taxon>
    </lineage>
</organism>
<proteinExistence type="predicted"/>
<dbReference type="Proteomes" id="UP000501780">
    <property type="component" value="Chromosome"/>
</dbReference>
<evidence type="ECO:0000313" key="2">
    <source>
        <dbReference type="EMBL" id="QIU95595.1"/>
    </source>
</evidence>
<keyword evidence="1" id="KW-1133">Transmembrane helix</keyword>
<dbReference type="KEGG" id="bfc:BacF7301_16195"/>
<evidence type="ECO:0000313" key="3">
    <source>
        <dbReference type="Proteomes" id="UP000501780"/>
    </source>
</evidence>
<keyword evidence="1" id="KW-0472">Membrane</keyword>
<keyword evidence="3" id="KW-1185">Reference proteome</keyword>
<protein>
    <submittedName>
        <fullName evidence="2">Uncharacterized protein</fullName>
    </submittedName>
</protein>
<name>A0A6H0KQN1_9BACE</name>
<dbReference type="EMBL" id="CP050831">
    <property type="protein sequence ID" value="QIU95595.1"/>
    <property type="molecule type" value="Genomic_DNA"/>
</dbReference>
<feature type="transmembrane region" description="Helical" evidence="1">
    <location>
        <begin position="6"/>
        <end position="24"/>
    </location>
</feature>